<reference evidence="4" key="1">
    <citation type="journal article" date="2012" name="Proc. Natl. Acad. Sci. U.S.A.">
        <title>Antigenic diversity is generated by distinct evolutionary mechanisms in African trypanosome species.</title>
        <authorList>
            <person name="Jackson A.P."/>
            <person name="Berry A."/>
            <person name="Aslett M."/>
            <person name="Allison H.C."/>
            <person name="Burton P."/>
            <person name="Vavrova-Anderson J."/>
            <person name="Brown R."/>
            <person name="Browne H."/>
            <person name="Corton N."/>
            <person name="Hauser H."/>
            <person name="Gamble J."/>
            <person name="Gilderthorp R."/>
            <person name="Marcello L."/>
            <person name="McQuillan J."/>
            <person name="Otto T.D."/>
            <person name="Quail M.A."/>
            <person name="Sanders M.J."/>
            <person name="van Tonder A."/>
            <person name="Ginger M.L."/>
            <person name="Field M.C."/>
            <person name="Barry J.D."/>
            <person name="Hertz-Fowler C."/>
            <person name="Berriman M."/>
        </authorList>
    </citation>
    <scope>NUCLEOTIDE SEQUENCE</scope>
    <source>
        <strain evidence="4">IL3000</strain>
    </source>
</reference>
<dbReference type="SMART" id="SM00028">
    <property type="entry name" value="TPR"/>
    <property type="match status" value="3"/>
</dbReference>
<sequence>MDRSKNKAKDMIVVPPQKDCPATRRRLVEEYQRSVIKSGREPPAYHTFSDRYGGTRGVPFATRHDISPKDQPSASRSVVSVQWCIDHADKLETEGRYAEAGNYLQVALEQLQCNGSHAFGAPKVRGVVPEGMTEQNHGSVASILSRLGKISMHQGDYGRALNFFMLSSRLDPLTSTAYVLRASCHERLGNYGEAYSEYKKYLLINESTMDVLAHTGQCALKAGYYEEAESYLRELLRLTKQSESSPIPPSSRYANVESPSFYMSHAYYCLGLLRERQASDTSQRSVSSPEGEGSHRTAVEECTRQAHEFYALAASNTRYVAAFEEAAESAIAAGNVPLALDNLHILQHLCTDCAKYHFRAADVCALVNDTQSELEELSEALDRRQTTSERQQTLLRRASVYASKLRNLNNAILDLSLVLSMQGENSCVAMAYLQRANAFCQRSEQKPSKFNEDKAAALSDYEKFVETALASSQDLSIPPESITEAMLILADGAFKEKKYSVAATFFSRAVARGWKPRELLPRSGAGRRSTLQSSVVSYASITETDLLTKMYISLAHNIIEKHPVGEDMFKVPYEAREKSTLIVVGEPKKAKAADKREVEKPTVPVPVVGYQMADARYQLLRSLEPTVFSALQYEFLELWEPYRTEVEKLREDLTLARSGKKVKRR</sequence>
<accession>G0UYJ6</accession>
<dbReference type="VEuPathDB" id="TriTrypDB:TcIL3000_10_12450"/>
<dbReference type="AlphaFoldDB" id="G0UYJ6"/>
<keyword evidence="2 3" id="KW-0802">TPR repeat</keyword>
<proteinExistence type="predicted"/>
<dbReference type="InterPro" id="IPR050498">
    <property type="entry name" value="Ycf3"/>
</dbReference>
<evidence type="ECO:0000256" key="2">
    <source>
        <dbReference type="ARBA" id="ARBA00022803"/>
    </source>
</evidence>
<dbReference type="Gene3D" id="1.25.40.10">
    <property type="entry name" value="Tetratricopeptide repeat domain"/>
    <property type="match status" value="2"/>
</dbReference>
<evidence type="ECO:0000256" key="1">
    <source>
        <dbReference type="ARBA" id="ARBA00022737"/>
    </source>
</evidence>
<dbReference type="EMBL" id="HE575323">
    <property type="protein sequence ID" value="CCC94463.1"/>
    <property type="molecule type" value="Genomic_DNA"/>
</dbReference>
<name>G0UYJ6_TRYCI</name>
<keyword evidence="1" id="KW-0677">Repeat</keyword>
<protein>
    <submittedName>
        <fullName evidence="4">Uncharacterized protein TCIL3000_10_12450</fullName>
    </submittedName>
</protein>
<dbReference type="PANTHER" id="PTHR44858:SF1">
    <property type="entry name" value="UDP-N-ACETYLGLUCOSAMINE--PEPTIDE N-ACETYLGLUCOSAMINYLTRANSFERASE SPINDLY-RELATED"/>
    <property type="match status" value="1"/>
</dbReference>
<evidence type="ECO:0000256" key="3">
    <source>
        <dbReference type="PROSITE-ProRule" id="PRU00339"/>
    </source>
</evidence>
<dbReference type="InterPro" id="IPR019734">
    <property type="entry name" value="TPR_rpt"/>
</dbReference>
<dbReference type="PROSITE" id="PS50005">
    <property type="entry name" value="TPR"/>
    <property type="match status" value="1"/>
</dbReference>
<feature type="repeat" description="TPR" evidence="3">
    <location>
        <begin position="141"/>
        <end position="174"/>
    </location>
</feature>
<gene>
    <name evidence="4" type="ORF">TCIL3000_10_12450</name>
</gene>
<dbReference type="PANTHER" id="PTHR44858">
    <property type="entry name" value="TETRATRICOPEPTIDE REPEAT PROTEIN 6"/>
    <property type="match status" value="1"/>
</dbReference>
<dbReference type="SUPFAM" id="SSF48452">
    <property type="entry name" value="TPR-like"/>
    <property type="match status" value="1"/>
</dbReference>
<dbReference type="InterPro" id="IPR011990">
    <property type="entry name" value="TPR-like_helical_dom_sf"/>
</dbReference>
<dbReference type="Pfam" id="PF13181">
    <property type="entry name" value="TPR_8"/>
    <property type="match status" value="1"/>
</dbReference>
<organism evidence="4">
    <name type="scientific">Trypanosoma congolense (strain IL3000)</name>
    <dbReference type="NCBI Taxonomy" id="1068625"/>
    <lineage>
        <taxon>Eukaryota</taxon>
        <taxon>Discoba</taxon>
        <taxon>Euglenozoa</taxon>
        <taxon>Kinetoplastea</taxon>
        <taxon>Metakinetoplastina</taxon>
        <taxon>Trypanosomatida</taxon>
        <taxon>Trypanosomatidae</taxon>
        <taxon>Trypanosoma</taxon>
        <taxon>Nannomonas</taxon>
    </lineage>
</organism>
<evidence type="ECO:0000313" key="4">
    <source>
        <dbReference type="EMBL" id="CCC94463.1"/>
    </source>
</evidence>